<dbReference type="GO" id="GO:0006145">
    <property type="term" value="P:purine nucleobase catabolic process"/>
    <property type="evidence" value="ECO:0007669"/>
    <property type="project" value="TreeGrafter"/>
</dbReference>
<dbReference type="EC" id="3.5.2.5" evidence="2"/>
<dbReference type="Gene3D" id="2.30.40.10">
    <property type="entry name" value="Urease, subunit C, domain 1"/>
    <property type="match status" value="1"/>
</dbReference>
<proteinExistence type="predicted"/>
<dbReference type="SUPFAM" id="SSF51338">
    <property type="entry name" value="Composite domain of metallo-dependent hydrolases"/>
    <property type="match status" value="1"/>
</dbReference>
<dbReference type="GO" id="GO:0004038">
    <property type="term" value="F:allantoinase activity"/>
    <property type="evidence" value="ECO:0007669"/>
    <property type="project" value="UniProtKB-EC"/>
</dbReference>
<dbReference type="Pfam" id="PF01979">
    <property type="entry name" value="Amidohydro_1"/>
    <property type="match status" value="1"/>
</dbReference>
<comment type="caution">
    <text evidence="2">The sequence shown here is derived from an EMBL/GenBank/DDBJ whole genome shotgun (WGS) entry which is preliminary data.</text>
</comment>
<dbReference type="EMBL" id="BEXB01000039">
    <property type="protein sequence ID" value="GAY78104.1"/>
    <property type="molecule type" value="Genomic_DNA"/>
</dbReference>
<name>A0A4Y1ZGS5_9BACL</name>
<dbReference type="InterPro" id="IPR032466">
    <property type="entry name" value="Metal_Hydrolase"/>
</dbReference>
<evidence type="ECO:0000313" key="3">
    <source>
        <dbReference type="Proteomes" id="UP000319716"/>
    </source>
</evidence>
<gene>
    <name evidence="2" type="ORF">NBRC111894_3658</name>
</gene>
<dbReference type="PANTHER" id="PTHR43668:SF4">
    <property type="entry name" value="ALLANTOINASE"/>
    <property type="match status" value="1"/>
</dbReference>
<dbReference type="InterPro" id="IPR006680">
    <property type="entry name" value="Amidohydro-rel"/>
</dbReference>
<feature type="domain" description="Amidohydrolase-related" evidence="1">
    <location>
        <begin position="5"/>
        <end position="112"/>
    </location>
</feature>
<evidence type="ECO:0000313" key="2">
    <source>
        <dbReference type="EMBL" id="GAY78104.1"/>
    </source>
</evidence>
<keyword evidence="2" id="KW-0378">Hydrolase</keyword>
<dbReference type="GO" id="GO:0005737">
    <property type="term" value="C:cytoplasm"/>
    <property type="evidence" value="ECO:0007669"/>
    <property type="project" value="TreeGrafter"/>
</dbReference>
<sequence length="153" mass="16929">MTDQLLQGQIDLISSDHSPCEWKDKDKENLFEAWGGISGGQFSLLSAIEIALDHEISLTKVAEWTARHPAERFGLSARKGSIGVGKDADLAIVDLNQSERVTRERLLQRNAFSLYEGRIFPAKVLTTINRGTVVYSEGKINSSARGRWISAKA</sequence>
<organism evidence="2 3">
    <name type="scientific">Sporolactobacillus inulinus</name>
    <dbReference type="NCBI Taxonomy" id="2078"/>
    <lineage>
        <taxon>Bacteria</taxon>
        <taxon>Bacillati</taxon>
        <taxon>Bacillota</taxon>
        <taxon>Bacilli</taxon>
        <taxon>Bacillales</taxon>
        <taxon>Sporolactobacillaceae</taxon>
        <taxon>Sporolactobacillus</taxon>
    </lineage>
</organism>
<dbReference type="PANTHER" id="PTHR43668">
    <property type="entry name" value="ALLANTOINASE"/>
    <property type="match status" value="1"/>
</dbReference>
<protein>
    <submittedName>
        <fullName evidence="2">Allantoinase</fullName>
        <ecNumber evidence="2">3.5.2.5</ecNumber>
    </submittedName>
</protein>
<dbReference type="AlphaFoldDB" id="A0A4Y1ZGS5"/>
<reference evidence="2 3" key="1">
    <citation type="submission" date="2017-11" db="EMBL/GenBank/DDBJ databases">
        <title>Draft Genome Sequence of Sporolactobacillus inulinus NBRC 111894 Isolated from Koso, a Japanese Sugar-Vegetable Fermented Beverage.</title>
        <authorList>
            <person name="Chiou T.Y."/>
            <person name="Oshima K."/>
            <person name="Suda W."/>
            <person name="Hattori M."/>
            <person name="Takahashi T."/>
        </authorList>
    </citation>
    <scope>NUCLEOTIDE SEQUENCE [LARGE SCALE GENOMIC DNA]</scope>
    <source>
        <strain evidence="2 3">NBRC111894</strain>
    </source>
</reference>
<dbReference type="Proteomes" id="UP000319716">
    <property type="component" value="Unassembled WGS sequence"/>
</dbReference>
<dbReference type="SUPFAM" id="SSF51556">
    <property type="entry name" value="Metallo-dependent hydrolases"/>
    <property type="match status" value="1"/>
</dbReference>
<dbReference type="InterPro" id="IPR011059">
    <property type="entry name" value="Metal-dep_hydrolase_composite"/>
</dbReference>
<evidence type="ECO:0000259" key="1">
    <source>
        <dbReference type="Pfam" id="PF01979"/>
    </source>
</evidence>
<accession>A0A4Y1ZGS5</accession>
<dbReference type="InterPro" id="IPR050138">
    <property type="entry name" value="DHOase/Allantoinase_Hydrolase"/>
</dbReference>
<dbReference type="Gene3D" id="3.20.20.140">
    <property type="entry name" value="Metal-dependent hydrolases"/>
    <property type="match status" value="1"/>
</dbReference>